<name>A0A3P3Y7P3_PLABS</name>
<dbReference type="GO" id="GO:0016020">
    <property type="term" value="C:membrane"/>
    <property type="evidence" value="ECO:0007669"/>
    <property type="project" value="UniProtKB-SubCell"/>
</dbReference>
<keyword evidence="6" id="KW-0175">Coiled coil</keyword>
<protein>
    <recommendedName>
        <fullName evidence="10">Transmembrane protein 120 homolog</fullName>
    </recommendedName>
</protein>
<evidence type="ECO:0008006" key="10">
    <source>
        <dbReference type="Google" id="ProtNLM"/>
    </source>
</evidence>
<comment type="similarity">
    <text evidence="2">Belongs to the TMEM120 family.</text>
</comment>
<dbReference type="Pfam" id="PF07851">
    <property type="entry name" value="TMEM120A-B"/>
    <property type="match status" value="1"/>
</dbReference>
<feature type="transmembrane region" description="Helical" evidence="7">
    <location>
        <begin position="315"/>
        <end position="338"/>
    </location>
</feature>
<keyword evidence="5 7" id="KW-0472">Membrane</keyword>
<evidence type="ECO:0000256" key="7">
    <source>
        <dbReference type="SAM" id="Phobius"/>
    </source>
</evidence>
<evidence type="ECO:0000256" key="6">
    <source>
        <dbReference type="SAM" id="Coils"/>
    </source>
</evidence>
<geneLocation type="mitochondrion" evidence="8"/>
<dbReference type="PANTHER" id="PTHR21433:SF0">
    <property type="entry name" value="TRANSMEMBRANE PROTEIN 120 HOMOLOG"/>
    <property type="match status" value="1"/>
</dbReference>
<sequence length="392" mass="44470">MQCLVEFPRCVRAAIADPIGVAVGLRHRSTGAQNEPRQQAAVMAQGGGDVADDISLFDRALAEYEAGQANLDHRLASALEALDADFNNLEALASEGKRQVPEAGRLFDVMADLRPFMDSAQRDAYQARLDRVRKSLDKLRSIEPRRGTWVIRMFLGERVNTKVWKRSELFAMKDAYNNYKSKSTIIFILFPLVQLLVSSHRFIGILHQLWLLHFYLSLSLRESLLLCNGSNIMPWWITHHYVSMAISVATLVWHDGPGYRWFIGNATKLMIWQGLIMLFQTQYQKSRHYVRMSLGKAGELDVPSSETLVEKPTNLTILVPLLYITYALQLFTGTTLILKSTVFPGSLWNFVIIGTLMCLLGVGNSIATLRVLRKKRNERRAQSARLQEQKCQ</sequence>
<evidence type="ECO:0000256" key="1">
    <source>
        <dbReference type="ARBA" id="ARBA00004141"/>
    </source>
</evidence>
<keyword evidence="8" id="KW-0496">Mitochondrion</keyword>
<comment type="subcellular location">
    <subcellularLocation>
        <location evidence="1">Membrane</location>
        <topology evidence="1">Multi-pass membrane protein</topology>
    </subcellularLocation>
</comment>
<evidence type="ECO:0000256" key="4">
    <source>
        <dbReference type="ARBA" id="ARBA00022989"/>
    </source>
</evidence>
<proteinExistence type="inferred from homology"/>
<keyword evidence="4 7" id="KW-1133">Transmembrane helix</keyword>
<feature type="transmembrane region" description="Helical" evidence="7">
    <location>
        <begin position="259"/>
        <end position="279"/>
    </location>
</feature>
<feature type="transmembrane region" description="Helical" evidence="7">
    <location>
        <begin position="179"/>
        <end position="196"/>
    </location>
</feature>
<dbReference type="InterPro" id="IPR012926">
    <property type="entry name" value="TMEM120A/B"/>
</dbReference>
<accession>A0A3P3Y7P3</accession>
<dbReference type="Proteomes" id="UP000290189">
    <property type="component" value="Unassembled WGS sequence"/>
</dbReference>
<dbReference type="PANTHER" id="PTHR21433">
    <property type="entry name" value="TRANSMEMBRANE PROTEIN INDUCED BY TUMOR NECROSIS FACTOR ALPHA"/>
    <property type="match status" value="1"/>
</dbReference>
<dbReference type="AlphaFoldDB" id="A0A3P3Y7P3"/>
<feature type="transmembrane region" description="Helical" evidence="7">
    <location>
        <begin position="350"/>
        <end position="372"/>
    </location>
</feature>
<evidence type="ECO:0000256" key="5">
    <source>
        <dbReference type="ARBA" id="ARBA00023136"/>
    </source>
</evidence>
<reference evidence="8 9" key="1">
    <citation type="submission" date="2018-03" db="EMBL/GenBank/DDBJ databases">
        <authorList>
            <person name="Fogelqvist J."/>
        </authorList>
    </citation>
    <scope>NUCLEOTIDE SEQUENCE [LARGE SCALE GENOMIC DNA]</scope>
</reference>
<evidence type="ECO:0000313" key="9">
    <source>
        <dbReference type="Proteomes" id="UP000290189"/>
    </source>
</evidence>
<feature type="coiled-coil region" evidence="6">
    <location>
        <begin position="79"/>
        <end position="142"/>
    </location>
</feature>
<evidence type="ECO:0000256" key="3">
    <source>
        <dbReference type="ARBA" id="ARBA00022692"/>
    </source>
</evidence>
<dbReference type="EMBL" id="OVEO01000005">
    <property type="protein sequence ID" value="SPQ96196.1"/>
    <property type="molecule type" value="Genomic_DNA"/>
</dbReference>
<evidence type="ECO:0000256" key="2">
    <source>
        <dbReference type="ARBA" id="ARBA00009700"/>
    </source>
</evidence>
<organism evidence="8 9">
    <name type="scientific">Plasmodiophora brassicae</name>
    <name type="common">Clubroot disease agent</name>
    <dbReference type="NCBI Taxonomy" id="37360"/>
    <lineage>
        <taxon>Eukaryota</taxon>
        <taxon>Sar</taxon>
        <taxon>Rhizaria</taxon>
        <taxon>Endomyxa</taxon>
        <taxon>Phytomyxea</taxon>
        <taxon>Plasmodiophorida</taxon>
        <taxon>Plasmodiophoridae</taxon>
        <taxon>Plasmodiophora</taxon>
    </lineage>
</organism>
<keyword evidence="3 7" id="KW-0812">Transmembrane</keyword>
<gene>
    <name evidence="8" type="ORF">PLBR_LOCUS3411</name>
</gene>
<evidence type="ECO:0000313" key="8">
    <source>
        <dbReference type="EMBL" id="SPQ96196.1"/>
    </source>
</evidence>